<evidence type="ECO:0000313" key="14">
    <source>
        <dbReference type="Proteomes" id="UP000685013"/>
    </source>
</evidence>
<comment type="caution">
    <text evidence="13">The sequence shown here is derived from an EMBL/GenBank/DDBJ whole genome shotgun (WGS) entry which is preliminary data.</text>
</comment>
<dbReference type="FunFam" id="3.30.200.20:FF:000081">
    <property type="entry name" value="Octicosapeptide/phox/Bem1p domain kinase superfamily protein"/>
    <property type="match status" value="1"/>
</dbReference>
<dbReference type="PROSITE" id="PS00107">
    <property type="entry name" value="PROTEIN_KINASE_ATP"/>
    <property type="match status" value="1"/>
</dbReference>
<dbReference type="FunFam" id="1.10.510.10:FF:000142">
    <property type="entry name" value="Octicosapeptide/phox/Bem1p domain kinase superfamily protein"/>
    <property type="match status" value="1"/>
</dbReference>
<keyword evidence="14" id="KW-1185">Reference proteome</keyword>
<keyword evidence="6 10" id="KW-0547">Nucleotide-binding</keyword>
<evidence type="ECO:0000259" key="12">
    <source>
        <dbReference type="PROSITE" id="PS50011"/>
    </source>
</evidence>
<dbReference type="FunFam" id="3.10.20.90:FF:000058">
    <property type="entry name" value="Octicosapeptide/phox/Bem1p domain kinase superfamily protein"/>
    <property type="match status" value="1"/>
</dbReference>
<proteinExistence type="predicted"/>
<protein>
    <submittedName>
        <fullName evidence="13">Serine/threonine-protein kinase EDR1</fullName>
    </submittedName>
</protein>
<dbReference type="GO" id="GO:0010928">
    <property type="term" value="P:regulation of auxin mediated signaling pathway"/>
    <property type="evidence" value="ECO:0007669"/>
    <property type="project" value="UniProtKB-ARBA"/>
</dbReference>
<dbReference type="InterPro" id="IPR008271">
    <property type="entry name" value="Ser/Thr_kinase_AS"/>
</dbReference>
<dbReference type="Proteomes" id="UP000685013">
    <property type="component" value="Chromosome 6"/>
</dbReference>
<dbReference type="EMBL" id="JAGKQH010000006">
    <property type="protein sequence ID" value="KAG6597310.1"/>
    <property type="molecule type" value="Genomic_DNA"/>
</dbReference>
<dbReference type="GO" id="GO:0005524">
    <property type="term" value="F:ATP binding"/>
    <property type="evidence" value="ECO:0007669"/>
    <property type="project" value="UniProtKB-UniRule"/>
</dbReference>
<evidence type="ECO:0000256" key="2">
    <source>
        <dbReference type="ARBA" id="ARBA00022490"/>
    </source>
</evidence>
<dbReference type="PROSITE" id="PS50011">
    <property type="entry name" value="PROTEIN_KINASE_DOM"/>
    <property type="match status" value="1"/>
</dbReference>
<evidence type="ECO:0000256" key="5">
    <source>
        <dbReference type="ARBA" id="ARBA00022679"/>
    </source>
</evidence>
<dbReference type="InterPro" id="IPR000270">
    <property type="entry name" value="PB1_dom"/>
</dbReference>
<dbReference type="CDD" id="cd06410">
    <property type="entry name" value="PB1_UP2"/>
    <property type="match status" value="1"/>
</dbReference>
<accession>A0AAV6NIW6</accession>
<evidence type="ECO:0000256" key="10">
    <source>
        <dbReference type="PROSITE-ProRule" id="PRU10141"/>
    </source>
</evidence>
<evidence type="ECO:0000256" key="6">
    <source>
        <dbReference type="ARBA" id="ARBA00022741"/>
    </source>
</evidence>
<dbReference type="InterPro" id="IPR000719">
    <property type="entry name" value="Prot_kinase_dom"/>
</dbReference>
<dbReference type="SMART" id="SM00220">
    <property type="entry name" value="S_TKc"/>
    <property type="match status" value="1"/>
</dbReference>
<feature type="domain" description="Protein kinase" evidence="12">
    <location>
        <begin position="936"/>
        <end position="1206"/>
    </location>
</feature>
<evidence type="ECO:0000256" key="1">
    <source>
        <dbReference type="ARBA" id="ARBA00004496"/>
    </source>
</evidence>
<evidence type="ECO:0000256" key="3">
    <source>
        <dbReference type="ARBA" id="ARBA00022527"/>
    </source>
</evidence>
<dbReference type="InterPro" id="IPR050167">
    <property type="entry name" value="Ser_Thr_protein_kinase"/>
</dbReference>
<keyword evidence="9" id="KW-0927">Auxin signaling pathway</keyword>
<keyword evidence="5" id="KW-0808">Transferase</keyword>
<evidence type="ECO:0000256" key="8">
    <source>
        <dbReference type="ARBA" id="ARBA00022840"/>
    </source>
</evidence>
<evidence type="ECO:0000256" key="11">
    <source>
        <dbReference type="SAM" id="MobiDB-lite"/>
    </source>
</evidence>
<gene>
    <name evidence="13" type="primary">EDR1</name>
    <name evidence="13" type="ORF">SDJN03_10490</name>
</gene>
<dbReference type="SMART" id="SM00666">
    <property type="entry name" value="PB1"/>
    <property type="match status" value="1"/>
</dbReference>
<dbReference type="PANTHER" id="PTHR23257:SF792">
    <property type="entry name" value="PROTEIN KINASE DOMAIN-CONTAINING PROTEIN"/>
    <property type="match status" value="1"/>
</dbReference>
<dbReference type="InterPro" id="IPR001245">
    <property type="entry name" value="Ser-Thr/Tyr_kinase_cat_dom"/>
</dbReference>
<organism evidence="13 14">
    <name type="scientific">Cucurbita argyrosperma subsp. sororia</name>
    <dbReference type="NCBI Taxonomy" id="37648"/>
    <lineage>
        <taxon>Eukaryota</taxon>
        <taxon>Viridiplantae</taxon>
        <taxon>Streptophyta</taxon>
        <taxon>Embryophyta</taxon>
        <taxon>Tracheophyta</taxon>
        <taxon>Spermatophyta</taxon>
        <taxon>Magnoliopsida</taxon>
        <taxon>eudicotyledons</taxon>
        <taxon>Gunneridae</taxon>
        <taxon>Pentapetalae</taxon>
        <taxon>rosids</taxon>
        <taxon>fabids</taxon>
        <taxon>Cucurbitales</taxon>
        <taxon>Cucurbitaceae</taxon>
        <taxon>Cucurbiteae</taxon>
        <taxon>Cucurbita</taxon>
    </lineage>
</organism>
<feature type="binding site" evidence="10">
    <location>
        <position position="967"/>
    </location>
    <ligand>
        <name>ATP</name>
        <dbReference type="ChEBI" id="CHEBI:30616"/>
    </ligand>
</feature>
<evidence type="ECO:0000256" key="9">
    <source>
        <dbReference type="ARBA" id="ARBA00023294"/>
    </source>
</evidence>
<dbReference type="Pfam" id="PF00564">
    <property type="entry name" value="PB1"/>
    <property type="match status" value="1"/>
</dbReference>
<reference evidence="13 14" key="1">
    <citation type="journal article" date="2021" name="Hortic Res">
        <title>The domestication of Cucurbita argyrosperma as revealed by the genome of its wild relative.</title>
        <authorList>
            <person name="Barrera-Redondo J."/>
            <person name="Sanchez-de la Vega G."/>
            <person name="Aguirre-Liguori J.A."/>
            <person name="Castellanos-Morales G."/>
            <person name="Gutierrez-Guerrero Y.T."/>
            <person name="Aguirre-Dugua X."/>
            <person name="Aguirre-Planter E."/>
            <person name="Tenaillon M.I."/>
            <person name="Lira-Saade R."/>
            <person name="Eguiarte L.E."/>
        </authorList>
    </citation>
    <scope>NUCLEOTIDE SEQUENCE [LARGE SCALE GENOMIC DNA]</scope>
    <source>
        <strain evidence="13">JBR-2021</strain>
    </source>
</reference>
<feature type="region of interest" description="Disordered" evidence="11">
    <location>
        <begin position="864"/>
        <end position="904"/>
    </location>
</feature>
<keyword evidence="8 10" id="KW-0067">ATP-binding</keyword>
<dbReference type="GO" id="GO:0009734">
    <property type="term" value="P:auxin-activated signaling pathway"/>
    <property type="evidence" value="ECO:0007669"/>
    <property type="project" value="UniProtKB-KW"/>
</dbReference>
<keyword evidence="7 13" id="KW-0418">Kinase</keyword>
<keyword evidence="2" id="KW-0963">Cytoplasm</keyword>
<dbReference type="AlphaFoldDB" id="A0AAV6NIW6"/>
<dbReference type="Pfam" id="PF07714">
    <property type="entry name" value="PK_Tyr_Ser-Thr"/>
    <property type="match status" value="1"/>
</dbReference>
<dbReference type="GO" id="GO:0005737">
    <property type="term" value="C:cytoplasm"/>
    <property type="evidence" value="ECO:0007669"/>
    <property type="project" value="UniProtKB-SubCell"/>
</dbReference>
<keyword evidence="3" id="KW-0723">Serine/threonine-protein kinase</keyword>
<evidence type="ECO:0000256" key="7">
    <source>
        <dbReference type="ARBA" id="ARBA00022777"/>
    </source>
</evidence>
<dbReference type="PROSITE" id="PS00108">
    <property type="entry name" value="PROTEIN_KINASE_ST"/>
    <property type="match status" value="1"/>
</dbReference>
<dbReference type="PANTHER" id="PTHR23257">
    <property type="entry name" value="SERINE-THREONINE PROTEIN KINASE"/>
    <property type="match status" value="1"/>
</dbReference>
<keyword evidence="4" id="KW-0597">Phosphoprotein</keyword>
<dbReference type="GO" id="GO:0004674">
    <property type="term" value="F:protein serine/threonine kinase activity"/>
    <property type="evidence" value="ECO:0007669"/>
    <property type="project" value="UniProtKB-KW"/>
</dbReference>
<dbReference type="InterPro" id="IPR017441">
    <property type="entry name" value="Protein_kinase_ATP_BS"/>
</dbReference>
<evidence type="ECO:0000313" key="13">
    <source>
        <dbReference type="EMBL" id="KAG6597310.1"/>
    </source>
</evidence>
<evidence type="ECO:0000256" key="4">
    <source>
        <dbReference type="ARBA" id="ARBA00022553"/>
    </source>
</evidence>
<comment type="subcellular location">
    <subcellularLocation>
        <location evidence="1">Cytoplasm</location>
    </subcellularLocation>
</comment>
<dbReference type="CDD" id="cd13999">
    <property type="entry name" value="STKc_MAP3K-like"/>
    <property type="match status" value="1"/>
</dbReference>
<feature type="non-terminal residue" evidence="13">
    <location>
        <position position="1"/>
    </location>
</feature>
<sequence length="1217" mass="136379">MLAIVALLQLRSSFNFFLSHFFSIFSFDCKLAESETVGLGERGIFFFDVVYLKISRKIHDTLSQQLYMERPRVVTDVRITADHGVSDVCVQTGEVFSPQFVRDRAALRRLSDVSDGDQQQQPQKRTGLALNPSSQLVYEDLSGILGLKRMNSGSSSELSSMPANAYAAERDNKVYPNSTSKYQWEYSATGQASGAYADEINRVQFDPSTLALYAMESPHSCYPCGAGLGDFPVTGKMKFLCSFGGRILPRPNDGKLRYVGGETRIISIRKNISCEQLIRKTYAVCKYVHTIKYQLPGEDLDSLISVCSDEDLHHMIEEYHELENAGSSQRLRIILVSTNDCCESPTSIEGRVVQPIDVDYQYVAAVNGMLDPSLQRSSSGQSFTSQTSQVGTISDPSPNFCTVSSHATDLKDANSPIPNLAGMFPRPGGQLLIPIQTPRKSFNQTPLFSPVTVKQKDFKNVDPTYAEDARNFTPFVAEKRPCDTVYYVDAIGRHNNLYHGSPLMNYHHDKSTGETDQKYKVHDVHFPQSSSEDFVPATYWDQSDTHSIKTLLKERAVNYEQLYSDAEYLMQLRSGTTHMRQTMMHSHSEPLLKEQDQKLKHGGAYPLNSFNDSDQLYSMAMSSSFQDFQTIWKQRVGGEFQDAKYEKHGKLASGSENEGYEECNFDEKKVNFNGRIYVPSLNGDEKYKYLQHVDYQQNGYPPLEVQSLGGRTSAERGFELEKSADVVDGPSLIYHLETTAPKVFEESQYSVEDQRTTSDIVRSQPFSCASSDLLPLTTQALCDRKIINQEPTWDSSALGRDVSLGDENFVTCNYRKVADRSRKKSNLDDSLFIKSSNSDDFHSNEDVGLAVIVEDVTHSIPPDIPLASGVIPRVENEASDDSPSSRGHDAHIPSTETDHEDADSILNSRDESMSEAAIAEIEAGIYGLQIIKNEDLEELQELGSGTFGTVFHGKWRGTDVAIKRIKKSCFSGSFSEQERLTRDFWREARILSTLHHPNVLAFYGVVPDGPDGTLATVTEYMVNGSLRHVLLRKDRVLDRRKRLMIAMDAAFGMEYLHLKNIVHFDLKCDNLLVNLRDPERPICKVGDFGLSRIKRNTLVSGGVRGTLPWMAPELLDSGSSKVSEKVDVFSFGIAMWEILTGEEPYANMHCGAIIGGIVSNTLRPPIPKRCDTEWKKLMEDCWSPEPAARPSFTEITNRLRSMSVALQIRKRPNVGSR</sequence>
<name>A0AAV6NIW6_9ROSI</name>